<dbReference type="InterPro" id="IPR029033">
    <property type="entry name" value="His_PPase_superfam"/>
</dbReference>
<evidence type="ECO:0000313" key="2">
    <source>
        <dbReference type="Proteomes" id="UP001608902"/>
    </source>
</evidence>
<accession>A0ABD6F330</accession>
<keyword evidence="2" id="KW-1185">Reference proteome</keyword>
<sequence length="139" mass="15695">MPSALHLCELDIEMKHGLSQPYWVTMTHPMYENRTTIDLLSEMMAKIKNNLYSSPEKAKLLGGLLVNKILTDARNAPLSTPFHMNFYSSHATTLTALFYALNASDGHVTPYAGCLILELRKIGNERRLDVLISSFFLYS</sequence>
<reference evidence="1 2" key="1">
    <citation type="submission" date="2024-08" db="EMBL/GenBank/DDBJ databases">
        <title>Gnathostoma spinigerum genome.</title>
        <authorList>
            <person name="Gonzalez-Bertolin B."/>
            <person name="Monzon S."/>
            <person name="Zaballos A."/>
            <person name="Jimenez P."/>
            <person name="Dekumyoy P."/>
            <person name="Varona S."/>
            <person name="Cuesta I."/>
            <person name="Sumanam S."/>
            <person name="Adisakwattana P."/>
            <person name="Gasser R.B."/>
            <person name="Hernandez-Gonzalez A."/>
            <person name="Young N.D."/>
            <person name="Perteguer M.J."/>
        </authorList>
    </citation>
    <scope>NUCLEOTIDE SEQUENCE [LARGE SCALE GENOMIC DNA]</scope>
    <source>
        <strain evidence="1">AL3</strain>
        <tissue evidence="1">Liver</tissue>
    </source>
</reference>
<protein>
    <recommendedName>
        <fullName evidence="3">Lysosomal acid phosphatase</fullName>
    </recommendedName>
</protein>
<feature type="non-terminal residue" evidence="1">
    <location>
        <position position="139"/>
    </location>
</feature>
<dbReference type="Proteomes" id="UP001608902">
    <property type="component" value="Unassembled WGS sequence"/>
</dbReference>
<dbReference type="AlphaFoldDB" id="A0ABD6F330"/>
<evidence type="ECO:0000313" key="1">
    <source>
        <dbReference type="EMBL" id="MFH4984463.1"/>
    </source>
</evidence>
<dbReference type="Gene3D" id="3.40.50.1240">
    <property type="entry name" value="Phosphoglycerate mutase-like"/>
    <property type="match status" value="1"/>
</dbReference>
<comment type="caution">
    <text evidence="1">The sequence shown here is derived from an EMBL/GenBank/DDBJ whole genome shotgun (WGS) entry which is preliminary data.</text>
</comment>
<dbReference type="EMBL" id="JBGFUD010017754">
    <property type="protein sequence ID" value="MFH4984463.1"/>
    <property type="molecule type" value="Genomic_DNA"/>
</dbReference>
<proteinExistence type="predicted"/>
<dbReference type="GO" id="GO:0016791">
    <property type="term" value="F:phosphatase activity"/>
    <property type="evidence" value="ECO:0007669"/>
    <property type="project" value="UniProtKB-ARBA"/>
</dbReference>
<gene>
    <name evidence="1" type="ORF">AB6A40_011172</name>
</gene>
<evidence type="ECO:0008006" key="3">
    <source>
        <dbReference type="Google" id="ProtNLM"/>
    </source>
</evidence>
<dbReference type="SUPFAM" id="SSF53254">
    <property type="entry name" value="Phosphoglycerate mutase-like"/>
    <property type="match status" value="1"/>
</dbReference>
<name>A0ABD6F330_9BILA</name>
<organism evidence="1 2">
    <name type="scientific">Gnathostoma spinigerum</name>
    <dbReference type="NCBI Taxonomy" id="75299"/>
    <lineage>
        <taxon>Eukaryota</taxon>
        <taxon>Metazoa</taxon>
        <taxon>Ecdysozoa</taxon>
        <taxon>Nematoda</taxon>
        <taxon>Chromadorea</taxon>
        <taxon>Rhabditida</taxon>
        <taxon>Spirurina</taxon>
        <taxon>Gnathostomatomorpha</taxon>
        <taxon>Gnathostomatoidea</taxon>
        <taxon>Gnathostomatidae</taxon>
        <taxon>Gnathostoma</taxon>
    </lineage>
</organism>